<accession>A0A1H2I3I0</accession>
<dbReference type="Proteomes" id="UP000243232">
    <property type="component" value="Chromosome I"/>
</dbReference>
<proteinExistence type="predicted"/>
<gene>
    <name evidence="6" type="ORF">SAMN05216296_3460</name>
</gene>
<evidence type="ECO:0000256" key="4">
    <source>
        <dbReference type="ARBA" id="ARBA00023136"/>
    </source>
</evidence>
<keyword evidence="7" id="KW-1185">Reference proteome</keyword>
<name>A0A1H2I3I0_9PSED</name>
<feature type="transmembrane region" description="Helical" evidence="5">
    <location>
        <begin position="35"/>
        <end position="59"/>
    </location>
</feature>
<feature type="transmembrane region" description="Helical" evidence="5">
    <location>
        <begin position="79"/>
        <end position="98"/>
    </location>
</feature>
<comment type="subcellular location">
    <subcellularLocation>
        <location evidence="1">Membrane</location>
        <topology evidence="1">Multi-pass membrane protein</topology>
    </subcellularLocation>
</comment>
<dbReference type="AlphaFoldDB" id="A0A1H2I3I0"/>
<dbReference type="InterPro" id="IPR019109">
    <property type="entry name" value="MamF_MmsF"/>
</dbReference>
<dbReference type="Pfam" id="PF09685">
    <property type="entry name" value="MamF_MmsF"/>
    <property type="match status" value="1"/>
</dbReference>
<keyword evidence="4 5" id="KW-0472">Membrane</keyword>
<dbReference type="EMBL" id="LT629785">
    <property type="protein sequence ID" value="SDU38515.1"/>
    <property type="molecule type" value="Genomic_DNA"/>
</dbReference>
<dbReference type="STRING" id="364197.SAMN05216296_3460"/>
<evidence type="ECO:0000313" key="6">
    <source>
        <dbReference type="EMBL" id="SDU38515.1"/>
    </source>
</evidence>
<feature type="transmembrane region" description="Helical" evidence="5">
    <location>
        <begin position="104"/>
        <end position="121"/>
    </location>
</feature>
<keyword evidence="2 5" id="KW-0812">Transmembrane</keyword>
<organism evidence="6 7">
    <name type="scientific">Pseudomonas pohangensis</name>
    <dbReference type="NCBI Taxonomy" id="364197"/>
    <lineage>
        <taxon>Bacteria</taxon>
        <taxon>Pseudomonadati</taxon>
        <taxon>Pseudomonadota</taxon>
        <taxon>Gammaproteobacteria</taxon>
        <taxon>Pseudomonadales</taxon>
        <taxon>Pseudomonadaceae</taxon>
        <taxon>Pseudomonas</taxon>
    </lineage>
</organism>
<evidence type="ECO:0000313" key="7">
    <source>
        <dbReference type="Proteomes" id="UP000243232"/>
    </source>
</evidence>
<evidence type="ECO:0000256" key="5">
    <source>
        <dbReference type="SAM" id="Phobius"/>
    </source>
</evidence>
<evidence type="ECO:0008006" key="8">
    <source>
        <dbReference type="Google" id="ProtNLM"/>
    </source>
</evidence>
<evidence type="ECO:0000256" key="3">
    <source>
        <dbReference type="ARBA" id="ARBA00022989"/>
    </source>
</evidence>
<keyword evidence="3 5" id="KW-1133">Transmembrane helix</keyword>
<sequence length="139" mass="15762">MLFEQKHFCDAVVQLEVTMSEQDLQPELNQEVRQWAMFCHFAAFLGLVFPFGNLIGPLIVWQIKKDLHPFIDDQGKEALNFQISVALAAVLCFLLMVVVIGFPLLALLSVVAVVLVVIAGIKANEGQPYRYPFCWRLLR</sequence>
<evidence type="ECO:0000256" key="1">
    <source>
        <dbReference type="ARBA" id="ARBA00004141"/>
    </source>
</evidence>
<evidence type="ECO:0000256" key="2">
    <source>
        <dbReference type="ARBA" id="ARBA00022692"/>
    </source>
</evidence>
<protein>
    <recommendedName>
        <fullName evidence="8">Orotate phosphoribosyltransferase</fullName>
    </recommendedName>
</protein>
<reference evidence="7" key="1">
    <citation type="submission" date="2016-10" db="EMBL/GenBank/DDBJ databases">
        <authorList>
            <person name="Varghese N."/>
            <person name="Submissions S."/>
        </authorList>
    </citation>
    <scope>NUCLEOTIDE SEQUENCE [LARGE SCALE GENOMIC DNA]</scope>
    <source>
        <strain evidence="7">DSM 17875</strain>
    </source>
</reference>